<dbReference type="SUPFAM" id="SSF55073">
    <property type="entry name" value="Nucleotide cyclase"/>
    <property type="match status" value="1"/>
</dbReference>
<dbReference type="InterPro" id="IPR043128">
    <property type="entry name" value="Rev_trsase/Diguanyl_cyclase"/>
</dbReference>
<evidence type="ECO:0000313" key="6">
    <source>
        <dbReference type="Proteomes" id="UP000646745"/>
    </source>
</evidence>
<dbReference type="PANTHER" id="PTHR45138:SF9">
    <property type="entry name" value="DIGUANYLATE CYCLASE DGCM-RELATED"/>
    <property type="match status" value="1"/>
</dbReference>
<evidence type="ECO:0000259" key="3">
    <source>
        <dbReference type="PROSITE" id="PS50112"/>
    </source>
</evidence>
<comment type="catalytic activity">
    <reaction evidence="2">
        <text>2 GTP = 3',3'-c-di-GMP + 2 diphosphate</text>
        <dbReference type="Rhea" id="RHEA:24898"/>
        <dbReference type="ChEBI" id="CHEBI:33019"/>
        <dbReference type="ChEBI" id="CHEBI:37565"/>
        <dbReference type="ChEBI" id="CHEBI:58805"/>
        <dbReference type="EC" id="2.7.7.65"/>
    </reaction>
</comment>
<name>A0ABQ3E050_9GAMM</name>
<feature type="domain" description="GGDEF" evidence="4">
    <location>
        <begin position="307"/>
        <end position="436"/>
    </location>
</feature>
<dbReference type="InterPro" id="IPR050469">
    <property type="entry name" value="Diguanylate_Cyclase"/>
</dbReference>
<dbReference type="InterPro" id="IPR035965">
    <property type="entry name" value="PAS-like_dom_sf"/>
</dbReference>
<comment type="caution">
    <text evidence="5">The sequence shown here is derived from an EMBL/GenBank/DDBJ whole genome shotgun (WGS) entry which is preliminary data.</text>
</comment>
<dbReference type="Pfam" id="PF00990">
    <property type="entry name" value="GGDEF"/>
    <property type="match status" value="1"/>
</dbReference>
<organism evidence="5 6">
    <name type="scientific">Salinicola rhizosphaerae</name>
    <dbReference type="NCBI Taxonomy" id="1443141"/>
    <lineage>
        <taxon>Bacteria</taxon>
        <taxon>Pseudomonadati</taxon>
        <taxon>Pseudomonadota</taxon>
        <taxon>Gammaproteobacteria</taxon>
        <taxon>Oceanospirillales</taxon>
        <taxon>Halomonadaceae</taxon>
        <taxon>Salinicola</taxon>
    </lineage>
</organism>
<keyword evidence="6" id="KW-1185">Reference proteome</keyword>
<dbReference type="Pfam" id="PF08448">
    <property type="entry name" value="PAS_4"/>
    <property type="match status" value="1"/>
</dbReference>
<dbReference type="CDD" id="cd01949">
    <property type="entry name" value="GGDEF"/>
    <property type="match status" value="1"/>
</dbReference>
<evidence type="ECO:0000259" key="4">
    <source>
        <dbReference type="PROSITE" id="PS50887"/>
    </source>
</evidence>
<dbReference type="InterPro" id="IPR000160">
    <property type="entry name" value="GGDEF_dom"/>
</dbReference>
<dbReference type="SUPFAM" id="SSF55785">
    <property type="entry name" value="PYP-like sensor domain (PAS domain)"/>
    <property type="match status" value="1"/>
</dbReference>
<dbReference type="SMART" id="SM00091">
    <property type="entry name" value="PAS"/>
    <property type="match status" value="1"/>
</dbReference>
<sequence length="451" mass="50504">MIESGQTGSRHAGQDPSLAGLDTLDIAALIYRIDAGVPLLIASNDSAMSQLNLGKRFPMADPWQWLDAQLQPASGVDHPALQTGPAAEDRQWRCYHIRQHRQPLRALQLKVTPLDGGHASEKRVLVAISDITDVDSVSTQLPQSFSQLRRLIGTLPMGACIIDVEGYLRLANPAFCAFFGYTESELLNAHFRKILPSAQYEEATLRHQASFSRGNAQRRAVDVKLRDGKLRTVIVEDMICHKDDGQPLRVVFLVDITERRNFERRLEEKNRRLEYLATRDELTGLHNRRFGLELLEQSVERSQRYGERVSVAMLDIDHFKTINDTYGHAVGDTVLQEFSQHLDQALRTSDTLIRWGGEEFLLILPGIDRFAAQRTIDRLLHALRQQRLSTASLSVSFSAGVGEHRQESTDQLLEAVDSALYQAKSAGRNCVAIAPLYAGAREDESRPCSST</sequence>
<dbReference type="NCBIfam" id="TIGR00254">
    <property type="entry name" value="GGDEF"/>
    <property type="match status" value="1"/>
</dbReference>
<dbReference type="CDD" id="cd00130">
    <property type="entry name" value="PAS"/>
    <property type="match status" value="1"/>
</dbReference>
<dbReference type="PANTHER" id="PTHR45138">
    <property type="entry name" value="REGULATORY COMPONENTS OF SENSORY TRANSDUCTION SYSTEM"/>
    <property type="match status" value="1"/>
</dbReference>
<dbReference type="InterPro" id="IPR029787">
    <property type="entry name" value="Nucleotide_cyclase"/>
</dbReference>
<dbReference type="InterPro" id="IPR013656">
    <property type="entry name" value="PAS_4"/>
</dbReference>
<dbReference type="Proteomes" id="UP000646745">
    <property type="component" value="Unassembled WGS sequence"/>
</dbReference>
<gene>
    <name evidence="5" type="ORF">GCM10009038_21060</name>
</gene>
<evidence type="ECO:0000256" key="2">
    <source>
        <dbReference type="ARBA" id="ARBA00034247"/>
    </source>
</evidence>
<protein>
    <recommendedName>
        <fullName evidence="1">diguanylate cyclase</fullName>
        <ecNumber evidence="1">2.7.7.65</ecNumber>
    </recommendedName>
</protein>
<dbReference type="PROSITE" id="PS50112">
    <property type="entry name" value="PAS"/>
    <property type="match status" value="1"/>
</dbReference>
<evidence type="ECO:0000313" key="5">
    <source>
        <dbReference type="EMBL" id="GHB21942.1"/>
    </source>
</evidence>
<accession>A0ABQ3E050</accession>
<dbReference type="SMART" id="SM00267">
    <property type="entry name" value="GGDEF"/>
    <property type="match status" value="1"/>
</dbReference>
<dbReference type="Gene3D" id="3.30.70.270">
    <property type="match status" value="1"/>
</dbReference>
<reference evidence="6" key="1">
    <citation type="journal article" date="2019" name="Int. J. Syst. Evol. Microbiol.">
        <title>The Global Catalogue of Microorganisms (GCM) 10K type strain sequencing project: providing services to taxonomists for standard genome sequencing and annotation.</title>
        <authorList>
            <consortium name="The Broad Institute Genomics Platform"/>
            <consortium name="The Broad Institute Genome Sequencing Center for Infectious Disease"/>
            <person name="Wu L."/>
            <person name="Ma J."/>
        </authorList>
    </citation>
    <scope>NUCLEOTIDE SEQUENCE [LARGE SCALE GENOMIC DNA]</scope>
    <source>
        <strain evidence="6">KCTC 32998</strain>
    </source>
</reference>
<dbReference type="EC" id="2.7.7.65" evidence="1"/>
<dbReference type="Gene3D" id="3.30.450.20">
    <property type="entry name" value="PAS domain"/>
    <property type="match status" value="1"/>
</dbReference>
<dbReference type="EMBL" id="BMZI01000004">
    <property type="protein sequence ID" value="GHB21942.1"/>
    <property type="molecule type" value="Genomic_DNA"/>
</dbReference>
<proteinExistence type="predicted"/>
<feature type="domain" description="PAS" evidence="3">
    <location>
        <begin position="144"/>
        <end position="188"/>
    </location>
</feature>
<dbReference type="NCBIfam" id="TIGR00229">
    <property type="entry name" value="sensory_box"/>
    <property type="match status" value="1"/>
</dbReference>
<dbReference type="RefSeq" id="WP_189444635.1">
    <property type="nucleotide sequence ID" value="NZ_BMZI01000004.1"/>
</dbReference>
<dbReference type="InterPro" id="IPR000014">
    <property type="entry name" value="PAS"/>
</dbReference>
<dbReference type="PROSITE" id="PS50887">
    <property type="entry name" value="GGDEF"/>
    <property type="match status" value="1"/>
</dbReference>
<evidence type="ECO:0000256" key="1">
    <source>
        <dbReference type="ARBA" id="ARBA00012528"/>
    </source>
</evidence>